<dbReference type="EMBL" id="CAJVRL010000103">
    <property type="protein sequence ID" value="CAG8960903.1"/>
    <property type="molecule type" value="Genomic_DNA"/>
</dbReference>
<feature type="transmembrane region" description="Helical" evidence="7">
    <location>
        <begin position="546"/>
        <end position="563"/>
    </location>
</feature>
<evidence type="ECO:0000256" key="2">
    <source>
        <dbReference type="ARBA" id="ARBA00022448"/>
    </source>
</evidence>
<comment type="caution">
    <text evidence="9">The sequence shown here is derived from an EMBL/GenBank/DDBJ whole genome shotgun (WGS) entry which is preliminary data.</text>
</comment>
<dbReference type="GO" id="GO:0016020">
    <property type="term" value="C:membrane"/>
    <property type="evidence" value="ECO:0007669"/>
    <property type="project" value="UniProtKB-SubCell"/>
</dbReference>
<comment type="subcellular location">
    <subcellularLocation>
        <location evidence="1">Membrane</location>
        <topology evidence="1">Multi-pass membrane protein</topology>
    </subcellularLocation>
</comment>
<dbReference type="Gene3D" id="1.20.1250.20">
    <property type="entry name" value="MFS general substrate transporter like domains"/>
    <property type="match status" value="2"/>
</dbReference>
<feature type="transmembrane region" description="Helical" evidence="7">
    <location>
        <begin position="388"/>
        <end position="410"/>
    </location>
</feature>
<feature type="transmembrane region" description="Helical" evidence="7">
    <location>
        <begin position="457"/>
        <end position="477"/>
    </location>
</feature>
<evidence type="ECO:0000313" key="10">
    <source>
        <dbReference type="Proteomes" id="UP000696280"/>
    </source>
</evidence>
<name>A0A9N9LAA6_9HELO</name>
<evidence type="ECO:0000256" key="1">
    <source>
        <dbReference type="ARBA" id="ARBA00004141"/>
    </source>
</evidence>
<dbReference type="FunFam" id="1.20.1250.20:FF:000034">
    <property type="entry name" value="MFS general substrate transporter"/>
    <property type="match status" value="1"/>
</dbReference>
<dbReference type="Pfam" id="PF07690">
    <property type="entry name" value="MFS_1"/>
    <property type="match status" value="1"/>
</dbReference>
<gene>
    <name evidence="9" type="ORF">HYFRA_00002440</name>
</gene>
<feature type="region of interest" description="Disordered" evidence="6">
    <location>
        <begin position="165"/>
        <end position="184"/>
    </location>
</feature>
<dbReference type="GO" id="GO:0022857">
    <property type="term" value="F:transmembrane transporter activity"/>
    <property type="evidence" value="ECO:0007669"/>
    <property type="project" value="InterPro"/>
</dbReference>
<dbReference type="OrthoDB" id="2962993at2759"/>
<sequence length="672" mass="75070">MPSFIGEKSEEGVSVAFCEPLSSLAWFGAWRMSWNRCGTVVSPLGFLQKHLTPIETILLYRGGDEVDRHQQSHRRISVLIFAASERPDNPFGYSKRQLAIMPAAVDCRFGVGQAQVTRGVFDMVNLLSHPKYNVTNPPNVLMPIRQAGTSLEKIISRASSRYSQTTSKRFKMDPQQAKKAPSHLDLNRAGYQGNDGEQLTSSTICPPPFDVPFDAAATKKLVRKMDLHMIPFLALIYLLCFLDRTNVGNAKLAKMEEDLKMSGLKYNHALAILFPFYVLAEIPSNIILKRFRPSTWFTIIMVTWSAIMISMGFVRKYSELLICRSLLGLAEGGLYPGVTYLITIWYKRHECGFRMALFFSAATAAGAFGGLLARGISSMEGIGGYNGWRWIFILEGLLSLCVASSAYWFIHDSPATARFLSPTEKAEVERRLKSDCSSLSEEFDKKYIYQAFKDWKIWVNCVLTIGIFTPLYSISLFMPTIIKNLGYSNNTAQLMTVPPYVTACFCTLVGNWCADKAGQRGIFLIGFQLTAITGLSLLLATDVPHIQYAGTFLATSVPLIGAWTANNIGGTLKRAVGIAMQIGFGNLGGVISSYVYQNRDAPRFIRGHAILLGLVTMSLFLTAFMTSYLRYENSRRDALLEEQCSSTEDFTITMKQEEREKGDDAIFYRYTV</sequence>
<dbReference type="PANTHER" id="PTHR43791">
    <property type="entry name" value="PERMEASE-RELATED"/>
    <property type="match status" value="1"/>
</dbReference>
<evidence type="ECO:0000256" key="5">
    <source>
        <dbReference type="ARBA" id="ARBA00023136"/>
    </source>
</evidence>
<evidence type="ECO:0000256" key="7">
    <source>
        <dbReference type="SAM" id="Phobius"/>
    </source>
</evidence>
<organism evidence="9 10">
    <name type="scientific">Hymenoscyphus fraxineus</name>
    <dbReference type="NCBI Taxonomy" id="746836"/>
    <lineage>
        <taxon>Eukaryota</taxon>
        <taxon>Fungi</taxon>
        <taxon>Dikarya</taxon>
        <taxon>Ascomycota</taxon>
        <taxon>Pezizomycotina</taxon>
        <taxon>Leotiomycetes</taxon>
        <taxon>Helotiales</taxon>
        <taxon>Helotiaceae</taxon>
        <taxon>Hymenoscyphus</taxon>
    </lineage>
</organism>
<feature type="transmembrane region" description="Helical" evidence="7">
    <location>
        <begin position="229"/>
        <end position="247"/>
    </location>
</feature>
<feature type="domain" description="Major facilitator superfamily (MFS) profile" evidence="8">
    <location>
        <begin position="229"/>
        <end position="635"/>
    </location>
</feature>
<reference evidence="9" key="1">
    <citation type="submission" date="2021-07" db="EMBL/GenBank/DDBJ databases">
        <authorList>
            <person name="Durling M."/>
        </authorList>
    </citation>
    <scope>NUCLEOTIDE SEQUENCE</scope>
</reference>
<evidence type="ECO:0000259" key="8">
    <source>
        <dbReference type="PROSITE" id="PS50850"/>
    </source>
</evidence>
<dbReference type="PROSITE" id="PS50850">
    <property type="entry name" value="MFS"/>
    <property type="match status" value="1"/>
</dbReference>
<dbReference type="InterPro" id="IPR036259">
    <property type="entry name" value="MFS_trans_sf"/>
</dbReference>
<keyword evidence="5 7" id="KW-0472">Membrane</keyword>
<evidence type="ECO:0000313" key="9">
    <source>
        <dbReference type="EMBL" id="CAG8960903.1"/>
    </source>
</evidence>
<protein>
    <recommendedName>
        <fullName evidence="8">Major facilitator superfamily (MFS) profile domain-containing protein</fullName>
    </recommendedName>
</protein>
<dbReference type="InterPro" id="IPR020846">
    <property type="entry name" value="MFS_dom"/>
</dbReference>
<keyword evidence="2" id="KW-0813">Transport</keyword>
<dbReference type="AlphaFoldDB" id="A0A9N9LAA6"/>
<feature type="transmembrane region" description="Helical" evidence="7">
    <location>
        <begin position="608"/>
        <end position="629"/>
    </location>
</feature>
<feature type="transmembrane region" description="Helical" evidence="7">
    <location>
        <begin position="521"/>
        <end position="540"/>
    </location>
</feature>
<dbReference type="Proteomes" id="UP000696280">
    <property type="component" value="Unassembled WGS sequence"/>
</dbReference>
<evidence type="ECO:0000256" key="4">
    <source>
        <dbReference type="ARBA" id="ARBA00022989"/>
    </source>
</evidence>
<dbReference type="PANTHER" id="PTHR43791:SF57">
    <property type="entry name" value="MAJOR FACILITATOR SUPERFAMILY (MFS) PROFILE DOMAIN-CONTAINING PROTEIN"/>
    <property type="match status" value="1"/>
</dbReference>
<dbReference type="SUPFAM" id="SSF103473">
    <property type="entry name" value="MFS general substrate transporter"/>
    <property type="match status" value="1"/>
</dbReference>
<dbReference type="FunFam" id="1.20.1250.20:FF:000068">
    <property type="entry name" value="MFS general substrate transporter"/>
    <property type="match status" value="1"/>
</dbReference>
<evidence type="ECO:0000256" key="6">
    <source>
        <dbReference type="SAM" id="MobiDB-lite"/>
    </source>
</evidence>
<keyword evidence="4 7" id="KW-1133">Transmembrane helix</keyword>
<feature type="transmembrane region" description="Helical" evidence="7">
    <location>
        <begin position="575"/>
        <end position="596"/>
    </location>
</feature>
<evidence type="ECO:0000256" key="3">
    <source>
        <dbReference type="ARBA" id="ARBA00022692"/>
    </source>
</evidence>
<keyword evidence="10" id="KW-1185">Reference proteome</keyword>
<dbReference type="InterPro" id="IPR011701">
    <property type="entry name" value="MFS"/>
</dbReference>
<feature type="transmembrane region" description="Helical" evidence="7">
    <location>
        <begin position="267"/>
        <end position="288"/>
    </location>
</feature>
<feature type="transmembrane region" description="Helical" evidence="7">
    <location>
        <begin position="357"/>
        <end position="376"/>
    </location>
</feature>
<proteinExistence type="predicted"/>
<feature type="transmembrane region" description="Helical" evidence="7">
    <location>
        <begin position="295"/>
        <end position="314"/>
    </location>
</feature>
<feature type="transmembrane region" description="Helical" evidence="7">
    <location>
        <begin position="497"/>
        <end position="514"/>
    </location>
</feature>
<keyword evidence="3 7" id="KW-0812">Transmembrane</keyword>
<accession>A0A9N9LAA6</accession>